<comment type="caution">
    <text evidence="1">The sequence shown here is derived from an EMBL/GenBank/DDBJ whole genome shotgun (WGS) entry which is preliminary data.</text>
</comment>
<dbReference type="PANTHER" id="PTHR36221">
    <property type="entry name" value="DUF742 DOMAIN-CONTAINING PROTEIN"/>
    <property type="match status" value="1"/>
</dbReference>
<dbReference type="EMBL" id="BAAAZA010000041">
    <property type="protein sequence ID" value="GAA3898990.1"/>
    <property type="molecule type" value="Genomic_DNA"/>
</dbReference>
<evidence type="ECO:0000313" key="1">
    <source>
        <dbReference type="EMBL" id="GAA3898990.1"/>
    </source>
</evidence>
<proteinExistence type="predicted"/>
<reference evidence="2" key="1">
    <citation type="journal article" date="2019" name="Int. J. Syst. Evol. Microbiol.">
        <title>The Global Catalogue of Microorganisms (GCM) 10K type strain sequencing project: providing services to taxonomists for standard genome sequencing and annotation.</title>
        <authorList>
            <consortium name="The Broad Institute Genomics Platform"/>
            <consortium name="The Broad Institute Genome Sequencing Center for Infectious Disease"/>
            <person name="Wu L."/>
            <person name="Ma J."/>
        </authorList>
    </citation>
    <scope>NUCLEOTIDE SEQUENCE [LARGE SCALE GENOMIC DNA]</scope>
    <source>
        <strain evidence="2">JCM 16578</strain>
    </source>
</reference>
<keyword evidence="2" id="KW-1185">Reference proteome</keyword>
<dbReference type="PANTHER" id="PTHR36221:SF1">
    <property type="entry name" value="DUF742 DOMAIN-CONTAINING PROTEIN"/>
    <property type="match status" value="1"/>
</dbReference>
<dbReference type="Pfam" id="PF05331">
    <property type="entry name" value="DUF742"/>
    <property type="match status" value="1"/>
</dbReference>
<sequence length="139" mass="14846">MNSRHPQAFLAADAAGDESSVVRNYTLTAGRTRPRYTLSLDSVLEAGPGRPGPALPEECMRIVSLCQQRRRSVTELAGTLGRPVSVVRILISDLLDAHALRVPATTTAPSADPTRQLLEALSAGLKARWPDAVSYARAG</sequence>
<organism evidence="1 2">
    <name type="scientific">Streptomyces lannensis</name>
    <dbReference type="NCBI Taxonomy" id="766498"/>
    <lineage>
        <taxon>Bacteria</taxon>
        <taxon>Bacillati</taxon>
        <taxon>Actinomycetota</taxon>
        <taxon>Actinomycetes</taxon>
        <taxon>Kitasatosporales</taxon>
        <taxon>Streptomycetaceae</taxon>
        <taxon>Streptomyces</taxon>
    </lineage>
</organism>
<gene>
    <name evidence="1" type="ORF">GCM10022207_79430</name>
</gene>
<name>A0ABP7LC31_9ACTN</name>
<dbReference type="Proteomes" id="UP001501563">
    <property type="component" value="Unassembled WGS sequence"/>
</dbReference>
<accession>A0ABP7LC31</accession>
<evidence type="ECO:0000313" key="2">
    <source>
        <dbReference type="Proteomes" id="UP001501563"/>
    </source>
</evidence>
<protein>
    <submittedName>
        <fullName evidence="1">DUF742 domain-containing protein</fullName>
    </submittedName>
</protein>
<dbReference type="RefSeq" id="WP_345553805.1">
    <property type="nucleotide sequence ID" value="NZ_BAAAZA010000041.1"/>
</dbReference>
<dbReference type="InterPro" id="IPR007995">
    <property type="entry name" value="DUF742"/>
</dbReference>